<dbReference type="EMBL" id="KZ824964">
    <property type="protein sequence ID" value="RAH68801.1"/>
    <property type="molecule type" value="Genomic_DNA"/>
</dbReference>
<sequence length="602" mass="66220">MPYLPRFWQALLVLLLTRIACCSTPVSGVSTKTVFFNVSLTWEEREVAGISRKLILTNGQFPAPTLSLKQGDDVEFLVNNDLPFNTTIHFHGIEQLGTPWSDGVPGLSQTTIKPGNHFLYKWKATQYGSYVYHAHTRGQVEDGLYGAIYIAPDESVSKPFHMITTDPVAVQKMVDAEKETKPLILSDWRHLSSADIWKTEVASGIEAFCANALLINGKGSVTCLSEETIRENMTPQQTGALGGTYKFTDMGCMPPIDNILGAYPFNKTAVPSGFNRGCVPTEGETEILEVDGSRSYASYDLINVAGLTNVMFSADEHPVWVYAADGRYIEPQLVDAITIPIGARYSVLIVLDKPARDYTVRIVNNGINQIINGTALLRYKTPFPENHTPYQSQPAVDLAGRNLSISTRYFDENTVTPYPAQHPASQVSATYHLKVAHTDAAYGWYMGNGSFLQAYENFTPLLLDSAALPANATISTQNGTWVDIIISVLNIAQPAHPIHKHSNKFFVIGQGLGAFNYSSVAEAMQHIPQNFNLDTPQIRDTFATPSSSLGGSWLALRYQVVNPGAWLLHCHAQEHQTGGMALAILDGVDAWPVVPAEYRNQY</sequence>
<organism evidence="1 2">
    <name type="scientific">Aspergillus aculeatinus CBS 121060</name>
    <dbReference type="NCBI Taxonomy" id="1448322"/>
    <lineage>
        <taxon>Eukaryota</taxon>
        <taxon>Fungi</taxon>
        <taxon>Dikarya</taxon>
        <taxon>Ascomycota</taxon>
        <taxon>Pezizomycotina</taxon>
        <taxon>Eurotiomycetes</taxon>
        <taxon>Eurotiomycetidae</taxon>
        <taxon>Eurotiales</taxon>
        <taxon>Aspergillaceae</taxon>
        <taxon>Aspergillus</taxon>
        <taxon>Aspergillus subgen. Circumdati</taxon>
    </lineage>
</organism>
<dbReference type="Proteomes" id="UP000249661">
    <property type="component" value="Unassembled WGS sequence"/>
</dbReference>
<name>A0ACD1H5L0_9EURO</name>
<protein>
    <submittedName>
        <fullName evidence="1">Uncharacterized protein</fullName>
    </submittedName>
</protein>
<proteinExistence type="predicted"/>
<evidence type="ECO:0000313" key="1">
    <source>
        <dbReference type="EMBL" id="RAH68801.1"/>
    </source>
</evidence>
<reference evidence="1" key="1">
    <citation type="submission" date="2018-02" db="EMBL/GenBank/DDBJ databases">
        <title>The genomes of Aspergillus section Nigri reveals drivers in fungal speciation.</title>
        <authorList>
            <consortium name="DOE Joint Genome Institute"/>
            <person name="Vesth T.C."/>
            <person name="Nybo J."/>
            <person name="Theobald S."/>
            <person name="Brandl J."/>
            <person name="Frisvad J.C."/>
            <person name="Nielsen K.F."/>
            <person name="Lyhne E.K."/>
            <person name="Kogle M.E."/>
            <person name="Kuo A."/>
            <person name="Riley R."/>
            <person name="Clum A."/>
            <person name="Nolan M."/>
            <person name="Lipzen A."/>
            <person name="Salamov A."/>
            <person name="Henrissat B."/>
            <person name="Wiebenga A."/>
            <person name="De vries R.P."/>
            <person name="Grigoriev I.V."/>
            <person name="Mortensen U.H."/>
            <person name="Andersen M.R."/>
            <person name="Baker S.E."/>
        </authorList>
    </citation>
    <scope>NUCLEOTIDE SEQUENCE</scope>
    <source>
        <strain evidence="1">CBS 121060</strain>
    </source>
</reference>
<accession>A0ACD1H5L0</accession>
<evidence type="ECO:0000313" key="2">
    <source>
        <dbReference type="Proteomes" id="UP000249661"/>
    </source>
</evidence>
<keyword evidence="2" id="KW-1185">Reference proteome</keyword>
<gene>
    <name evidence="1" type="ORF">BO66DRAFT_326027</name>
</gene>